<dbReference type="InterPro" id="IPR019223">
    <property type="entry name" value="DUF2147"/>
</dbReference>
<dbReference type="EMBL" id="LFNG01000007">
    <property type="protein sequence ID" value="KMQ71483.1"/>
    <property type="molecule type" value="Genomic_DNA"/>
</dbReference>
<proteinExistence type="predicted"/>
<keyword evidence="4" id="KW-1185">Reference proteome</keyword>
<keyword evidence="1" id="KW-0732">Signal</keyword>
<comment type="caution">
    <text evidence="3">The sequence shown here is derived from an EMBL/GenBank/DDBJ whole genome shotgun (WGS) entry which is preliminary data.</text>
</comment>
<feature type="chain" id="PRO_5005289025" description="DUF2147 domain-containing protein" evidence="1">
    <location>
        <begin position="19"/>
        <end position="154"/>
    </location>
</feature>
<reference evidence="3 4" key="1">
    <citation type="journal article" date="2004" name="Int. J. Syst. Evol. Microbiol.">
        <title>Kaistella koreensis gen. nov., sp. nov., a novel member of the Chryseobacterium-Bergeyella-Riemerella branch.</title>
        <authorList>
            <person name="Kim M.K."/>
            <person name="Im W.T."/>
            <person name="Shin Y.K."/>
            <person name="Lim J.H."/>
            <person name="Kim S.H."/>
            <person name="Lee B.C."/>
            <person name="Park M.Y."/>
            <person name="Lee K.Y."/>
            <person name="Lee S.T."/>
        </authorList>
    </citation>
    <scope>NUCLEOTIDE SEQUENCE [LARGE SCALE GENOMIC DNA]</scope>
    <source>
        <strain evidence="3 4">CCUG 49689</strain>
    </source>
</reference>
<gene>
    <name evidence="3" type="ORF">ACM44_06555</name>
</gene>
<name>A0A0J7IZ18_9FLAO</name>
<evidence type="ECO:0000259" key="2">
    <source>
        <dbReference type="Pfam" id="PF09917"/>
    </source>
</evidence>
<dbReference type="Pfam" id="PF09917">
    <property type="entry name" value="DUF2147"/>
    <property type="match status" value="1"/>
</dbReference>
<evidence type="ECO:0000313" key="4">
    <source>
        <dbReference type="Proteomes" id="UP000035900"/>
    </source>
</evidence>
<dbReference type="OrthoDB" id="9814399at2"/>
<accession>A0A0J7IZ18</accession>
<dbReference type="PANTHER" id="PTHR36919:SF2">
    <property type="entry name" value="BLL6627 PROTEIN"/>
    <property type="match status" value="1"/>
</dbReference>
<sequence>MKKNWLLFLLLCSIAISAQYSEDDVLGKWIAEDRSVAVEVFKVNQNFRAKVVWFDDRLGSGIPMHERKDTDNPNPKLRHRKIIGMEILEGLKYKPGSQSWENGKIYDATSGRYWDSSARITKTGLLKVRGYWKFKWIGKTMTFIKINESSFTKK</sequence>
<dbReference type="PANTHER" id="PTHR36919">
    <property type="entry name" value="BLR1215 PROTEIN"/>
    <property type="match status" value="1"/>
</dbReference>
<organism evidence="3 4">
    <name type="scientific">Chryseobacterium koreense CCUG 49689</name>
    <dbReference type="NCBI Taxonomy" id="1304281"/>
    <lineage>
        <taxon>Bacteria</taxon>
        <taxon>Pseudomonadati</taxon>
        <taxon>Bacteroidota</taxon>
        <taxon>Flavobacteriia</taxon>
        <taxon>Flavobacteriales</taxon>
        <taxon>Weeksellaceae</taxon>
        <taxon>Chryseobacterium group</taxon>
        <taxon>Chryseobacterium</taxon>
    </lineage>
</organism>
<dbReference type="STRING" id="1304281.ACM44_06555"/>
<evidence type="ECO:0000313" key="3">
    <source>
        <dbReference type="EMBL" id="KMQ71483.1"/>
    </source>
</evidence>
<dbReference type="Proteomes" id="UP000035900">
    <property type="component" value="Unassembled WGS sequence"/>
</dbReference>
<feature type="domain" description="DUF2147" evidence="2">
    <location>
        <begin position="27"/>
        <end position="143"/>
    </location>
</feature>
<dbReference type="Gene3D" id="2.40.128.520">
    <property type="match status" value="1"/>
</dbReference>
<evidence type="ECO:0000256" key="1">
    <source>
        <dbReference type="SAM" id="SignalP"/>
    </source>
</evidence>
<feature type="signal peptide" evidence="1">
    <location>
        <begin position="1"/>
        <end position="18"/>
    </location>
</feature>
<dbReference type="AlphaFoldDB" id="A0A0J7IZ18"/>
<dbReference type="PATRIC" id="fig|1304281.5.peg.1406"/>
<dbReference type="RefSeq" id="WP_048499230.1">
    <property type="nucleotide sequence ID" value="NZ_LFNG01000007.1"/>
</dbReference>
<protein>
    <recommendedName>
        <fullName evidence="2">DUF2147 domain-containing protein</fullName>
    </recommendedName>
</protein>